<dbReference type="SUPFAM" id="SSF55920">
    <property type="entry name" value="Creatinase/aminopeptidase"/>
    <property type="match status" value="1"/>
</dbReference>
<evidence type="ECO:0000256" key="1">
    <source>
        <dbReference type="ARBA" id="ARBA00022723"/>
    </source>
</evidence>
<dbReference type="PRINTS" id="PR00599">
    <property type="entry name" value="MAPEPTIDASE"/>
</dbReference>
<dbReference type="Gene3D" id="3.40.350.10">
    <property type="entry name" value="Creatinase/prolidase N-terminal domain"/>
    <property type="match status" value="1"/>
</dbReference>
<proteinExistence type="predicted"/>
<dbReference type="InterPro" id="IPR000994">
    <property type="entry name" value="Pept_M24"/>
</dbReference>
<protein>
    <submittedName>
        <fullName evidence="5">Aminopeptidase P family protein</fullName>
    </submittedName>
</protein>
<feature type="domain" description="Creatinase N-terminal" evidence="4">
    <location>
        <begin position="8"/>
        <end position="129"/>
    </location>
</feature>
<dbReference type="GO" id="GO:0004177">
    <property type="term" value="F:aminopeptidase activity"/>
    <property type="evidence" value="ECO:0007669"/>
    <property type="project" value="UniProtKB-KW"/>
</dbReference>
<keyword evidence="1" id="KW-0479">Metal-binding</keyword>
<dbReference type="InterPro" id="IPR036005">
    <property type="entry name" value="Creatinase/aminopeptidase-like"/>
</dbReference>
<dbReference type="InterPro" id="IPR050659">
    <property type="entry name" value="Peptidase_M24B"/>
</dbReference>
<dbReference type="PANTHER" id="PTHR46112:SF3">
    <property type="entry name" value="AMINOPEPTIDASE YPDF"/>
    <property type="match status" value="1"/>
</dbReference>
<dbReference type="CDD" id="cd01092">
    <property type="entry name" value="APP-like"/>
    <property type="match status" value="1"/>
</dbReference>
<dbReference type="PROSITE" id="PS00491">
    <property type="entry name" value="PROLINE_PEPTIDASE"/>
    <property type="match status" value="1"/>
</dbReference>
<reference evidence="5" key="1">
    <citation type="journal article" date="2020" name="mSystems">
        <title>Genome- and Community-Level Interaction Insights into Carbon Utilization and Element Cycling Functions of Hydrothermarchaeota in Hydrothermal Sediment.</title>
        <authorList>
            <person name="Zhou Z."/>
            <person name="Liu Y."/>
            <person name="Xu W."/>
            <person name="Pan J."/>
            <person name="Luo Z.H."/>
            <person name="Li M."/>
        </authorList>
    </citation>
    <scope>NUCLEOTIDE SEQUENCE [LARGE SCALE GENOMIC DNA]</scope>
    <source>
        <strain evidence="5">SpSt-655</strain>
    </source>
</reference>
<dbReference type="AlphaFoldDB" id="A0A7V4FDB8"/>
<evidence type="ECO:0000256" key="2">
    <source>
        <dbReference type="ARBA" id="ARBA00022801"/>
    </source>
</evidence>
<dbReference type="Gene3D" id="3.90.230.10">
    <property type="entry name" value="Creatinase/methionine aminopeptidase superfamily"/>
    <property type="match status" value="1"/>
</dbReference>
<dbReference type="InterPro" id="IPR001131">
    <property type="entry name" value="Peptidase_M24B_aminopep-P_CS"/>
</dbReference>
<dbReference type="InterPro" id="IPR029149">
    <property type="entry name" value="Creatin/AminoP/Spt16_N"/>
</dbReference>
<accession>A0A7V4FDB8</accession>
<dbReference type="InterPro" id="IPR001714">
    <property type="entry name" value="Pept_M24_MAP"/>
</dbReference>
<organism evidence="5">
    <name type="scientific">candidate division WOR-3 bacterium</name>
    <dbReference type="NCBI Taxonomy" id="2052148"/>
    <lineage>
        <taxon>Bacteria</taxon>
        <taxon>Bacteria division WOR-3</taxon>
    </lineage>
</organism>
<keyword evidence="5" id="KW-0645">Protease</keyword>
<evidence type="ECO:0000259" key="3">
    <source>
        <dbReference type="Pfam" id="PF00557"/>
    </source>
</evidence>
<dbReference type="Pfam" id="PF01321">
    <property type="entry name" value="Creatinase_N"/>
    <property type="match status" value="1"/>
</dbReference>
<dbReference type="GO" id="GO:0008235">
    <property type="term" value="F:metalloexopeptidase activity"/>
    <property type="evidence" value="ECO:0007669"/>
    <property type="project" value="UniProtKB-ARBA"/>
</dbReference>
<dbReference type="PANTHER" id="PTHR46112">
    <property type="entry name" value="AMINOPEPTIDASE"/>
    <property type="match status" value="1"/>
</dbReference>
<feature type="domain" description="Peptidase M24" evidence="3">
    <location>
        <begin position="144"/>
        <end position="345"/>
    </location>
</feature>
<comment type="caution">
    <text evidence="5">The sequence shown here is derived from an EMBL/GenBank/DDBJ whole genome shotgun (WGS) entry which is preliminary data.</text>
</comment>
<name>A0A7V4FDB8_UNCW3</name>
<gene>
    <name evidence="5" type="ORF">ENU28_01610</name>
</gene>
<evidence type="ECO:0000313" key="5">
    <source>
        <dbReference type="EMBL" id="HGQ55146.1"/>
    </source>
</evidence>
<dbReference type="GO" id="GO:0046872">
    <property type="term" value="F:metal ion binding"/>
    <property type="evidence" value="ECO:0007669"/>
    <property type="project" value="UniProtKB-KW"/>
</dbReference>
<sequence>MEEIYQKRQKKIFEYIFKKNLDGFLVTDLVNIRYLSGFTGSNGYLLFFDDKVYFYTDFRYELQSKREVKADQIIIIKKNFFTSPPREVLKIKKLGIERESVNIDNYTKLLDYFRKKRKKIKLLPLANFIKEELRAIKDEEEIRLISKAARITDEVFNKLLKEIKEGITERDLALFIENEFRKEGEVAFPVIVASGANSALPHARASDKKIAFGEAIVIDIGAKYQGYCSDMTRTIFLGNVDSELKKVYQIVWDAQKRAIDFLKTNKKFKTKEVDFQARSYIKDKGYGEYFGHGLGHGVGLEVHEKPWLSFLSKDRIKPNMIFTIEPGIYLPNIGGVRIEDLILFKEDELVYLSQSEKNLIVL</sequence>
<dbReference type="SUPFAM" id="SSF53092">
    <property type="entry name" value="Creatinase/prolidase N-terminal domain"/>
    <property type="match status" value="1"/>
</dbReference>
<evidence type="ECO:0000259" key="4">
    <source>
        <dbReference type="Pfam" id="PF01321"/>
    </source>
</evidence>
<dbReference type="Pfam" id="PF00557">
    <property type="entry name" value="Peptidase_M24"/>
    <property type="match status" value="1"/>
</dbReference>
<dbReference type="EMBL" id="DTBX01000057">
    <property type="protein sequence ID" value="HGQ55146.1"/>
    <property type="molecule type" value="Genomic_DNA"/>
</dbReference>
<dbReference type="InterPro" id="IPR000587">
    <property type="entry name" value="Creatinase_N"/>
</dbReference>
<keyword evidence="5" id="KW-0031">Aminopeptidase</keyword>
<keyword evidence="2" id="KW-0378">Hydrolase</keyword>